<dbReference type="EMBL" id="BLXT01007028">
    <property type="protein sequence ID" value="GFO35918.1"/>
    <property type="molecule type" value="Genomic_DNA"/>
</dbReference>
<keyword evidence="1" id="KW-0548">Nucleotidyltransferase</keyword>
<comment type="caution">
    <text evidence="1">The sequence shown here is derived from an EMBL/GenBank/DDBJ whole genome shotgun (WGS) entry which is preliminary data.</text>
</comment>
<dbReference type="AlphaFoldDB" id="A0AAV4CVM4"/>
<organism evidence="1 2">
    <name type="scientific">Plakobranchus ocellatus</name>
    <dbReference type="NCBI Taxonomy" id="259542"/>
    <lineage>
        <taxon>Eukaryota</taxon>
        <taxon>Metazoa</taxon>
        <taxon>Spiralia</taxon>
        <taxon>Lophotrochozoa</taxon>
        <taxon>Mollusca</taxon>
        <taxon>Gastropoda</taxon>
        <taxon>Heterobranchia</taxon>
        <taxon>Euthyneura</taxon>
        <taxon>Panpulmonata</taxon>
        <taxon>Sacoglossa</taxon>
        <taxon>Placobranchoidea</taxon>
        <taxon>Plakobranchidae</taxon>
        <taxon>Plakobranchus</taxon>
    </lineage>
</organism>
<proteinExistence type="predicted"/>
<name>A0AAV4CVM4_9GAST</name>
<accession>A0AAV4CVM4</accession>
<keyword evidence="2" id="KW-1185">Reference proteome</keyword>
<gene>
    <name evidence="1" type="ORF">PoB_006242300</name>
</gene>
<keyword evidence="1" id="KW-0695">RNA-directed DNA polymerase</keyword>
<evidence type="ECO:0000313" key="2">
    <source>
        <dbReference type="Proteomes" id="UP000735302"/>
    </source>
</evidence>
<reference evidence="1 2" key="1">
    <citation type="journal article" date="2021" name="Elife">
        <title>Chloroplast acquisition without the gene transfer in kleptoplastic sea slugs, Plakobranchus ocellatus.</title>
        <authorList>
            <person name="Maeda T."/>
            <person name="Takahashi S."/>
            <person name="Yoshida T."/>
            <person name="Shimamura S."/>
            <person name="Takaki Y."/>
            <person name="Nagai Y."/>
            <person name="Toyoda A."/>
            <person name="Suzuki Y."/>
            <person name="Arimoto A."/>
            <person name="Ishii H."/>
            <person name="Satoh N."/>
            <person name="Nishiyama T."/>
            <person name="Hasebe M."/>
            <person name="Maruyama T."/>
            <person name="Minagawa J."/>
            <person name="Obokata J."/>
            <person name="Shigenobu S."/>
        </authorList>
    </citation>
    <scope>NUCLEOTIDE SEQUENCE [LARGE SCALE GENOMIC DNA]</scope>
</reference>
<evidence type="ECO:0000313" key="1">
    <source>
        <dbReference type="EMBL" id="GFO35918.1"/>
    </source>
</evidence>
<sequence length="171" mass="19320">MGLSLNVEKTECMIISKKSSNPKCIVVSKCEQIKQVTKFKHLGYLITSDGRCTSEISKRIVMAEVSVQKMKPILTNRNKYDNQNKAMYTHSQQYWGFARFLTDQLRSPHDQVTEGLLIALQLYLKTLKNFYSCFSHKCTEYASAGLFPVVLDALEKRTAPVQAVASADDDA</sequence>
<dbReference type="GO" id="GO:0003964">
    <property type="term" value="F:RNA-directed DNA polymerase activity"/>
    <property type="evidence" value="ECO:0007669"/>
    <property type="project" value="UniProtKB-KW"/>
</dbReference>
<dbReference type="Proteomes" id="UP000735302">
    <property type="component" value="Unassembled WGS sequence"/>
</dbReference>
<protein>
    <submittedName>
        <fullName evidence="1">RNA-directed DNA polymerase from mobile element jockey-like</fullName>
    </submittedName>
</protein>
<keyword evidence="1" id="KW-0808">Transferase</keyword>